<evidence type="ECO:0000259" key="5">
    <source>
        <dbReference type="PROSITE" id="PS51910"/>
    </source>
</evidence>
<gene>
    <name evidence="6" type="ORF">DLM65_07935</name>
</gene>
<dbReference type="Gene3D" id="3.20.20.80">
    <property type="entry name" value="Glycosidases"/>
    <property type="match status" value="1"/>
</dbReference>
<dbReference type="Proteomes" id="UP000248724">
    <property type="component" value="Unassembled WGS sequence"/>
</dbReference>
<dbReference type="InterPro" id="IPR029070">
    <property type="entry name" value="Chitinase_insertion_sf"/>
</dbReference>
<organism evidence="6 7">
    <name type="scientific">Candidatus Aeolococcus gillhamiae</name>
    <dbReference type="NCBI Taxonomy" id="3127015"/>
    <lineage>
        <taxon>Bacteria</taxon>
        <taxon>Bacillati</taxon>
        <taxon>Candidatus Dormiibacterota</taxon>
        <taxon>Candidatus Dormibacteria</taxon>
        <taxon>Candidatus Aeolococcales</taxon>
        <taxon>Candidatus Aeolococcaceae</taxon>
        <taxon>Candidatus Aeolococcus</taxon>
    </lineage>
</organism>
<proteinExistence type="predicted"/>
<evidence type="ECO:0000256" key="4">
    <source>
        <dbReference type="SAM" id="MobiDB-lite"/>
    </source>
</evidence>
<dbReference type="PANTHER" id="PTHR11177">
    <property type="entry name" value="CHITINASE"/>
    <property type="match status" value="1"/>
</dbReference>
<dbReference type="GO" id="GO:0008061">
    <property type="term" value="F:chitin binding"/>
    <property type="evidence" value="ECO:0007669"/>
    <property type="project" value="InterPro"/>
</dbReference>
<dbReference type="SUPFAM" id="SSF51445">
    <property type="entry name" value="(Trans)glycosidases"/>
    <property type="match status" value="1"/>
</dbReference>
<feature type="region of interest" description="Disordered" evidence="4">
    <location>
        <begin position="55"/>
        <end position="118"/>
    </location>
</feature>
<evidence type="ECO:0000313" key="6">
    <source>
        <dbReference type="EMBL" id="PZR80476.1"/>
    </source>
</evidence>
<evidence type="ECO:0000256" key="3">
    <source>
        <dbReference type="ARBA" id="ARBA00023024"/>
    </source>
</evidence>
<evidence type="ECO:0000256" key="2">
    <source>
        <dbReference type="ARBA" id="ARBA00012729"/>
    </source>
</evidence>
<keyword evidence="3" id="KW-0146">Chitin degradation</keyword>
<feature type="compositionally biased region" description="Low complexity" evidence="4">
    <location>
        <begin position="94"/>
        <end position="111"/>
    </location>
</feature>
<comment type="catalytic activity">
    <reaction evidence="1">
        <text>Random endo-hydrolysis of N-acetyl-beta-D-glucosaminide (1-&gt;4)-beta-linkages in chitin and chitodextrins.</text>
        <dbReference type="EC" id="3.2.1.14"/>
    </reaction>
</comment>
<dbReference type="InterPro" id="IPR050314">
    <property type="entry name" value="Glycosyl_Hydrlase_18"/>
</dbReference>
<dbReference type="InterPro" id="IPR011583">
    <property type="entry name" value="Chitinase_II/V-like_cat"/>
</dbReference>
<dbReference type="PROSITE" id="PS51910">
    <property type="entry name" value="GH18_2"/>
    <property type="match status" value="1"/>
</dbReference>
<dbReference type="EC" id="3.2.1.14" evidence="2"/>
<dbReference type="EMBL" id="QHBU01000151">
    <property type="protein sequence ID" value="PZR80476.1"/>
    <property type="molecule type" value="Genomic_DNA"/>
</dbReference>
<keyword evidence="3" id="KW-0624">Polysaccharide degradation</keyword>
<dbReference type="AlphaFoldDB" id="A0A2W5ZCC2"/>
<accession>A0A2W5ZCC2</accession>
<evidence type="ECO:0000313" key="7">
    <source>
        <dbReference type="Proteomes" id="UP000248724"/>
    </source>
</evidence>
<dbReference type="Gene3D" id="3.10.50.10">
    <property type="match status" value="1"/>
</dbReference>
<reference evidence="6 7" key="1">
    <citation type="journal article" date="2017" name="Nature">
        <title>Atmospheric trace gases support primary production in Antarctic desert surface soil.</title>
        <authorList>
            <person name="Ji M."/>
            <person name="Greening C."/>
            <person name="Vanwonterghem I."/>
            <person name="Carere C.R."/>
            <person name="Bay S.K."/>
            <person name="Steen J.A."/>
            <person name="Montgomery K."/>
            <person name="Lines T."/>
            <person name="Beardall J."/>
            <person name="van Dorst J."/>
            <person name="Snape I."/>
            <person name="Stott M.B."/>
            <person name="Hugenholtz P."/>
            <person name="Ferrari B.C."/>
        </authorList>
    </citation>
    <scope>NUCLEOTIDE SEQUENCE [LARGE SCALE GENOMIC DNA]</scope>
    <source>
        <strain evidence="6">RRmetagenome_bin12</strain>
    </source>
</reference>
<evidence type="ECO:0000256" key="1">
    <source>
        <dbReference type="ARBA" id="ARBA00000822"/>
    </source>
</evidence>
<dbReference type="GO" id="GO:0008843">
    <property type="term" value="F:endochitinase activity"/>
    <property type="evidence" value="ECO:0007669"/>
    <property type="project" value="UniProtKB-EC"/>
</dbReference>
<dbReference type="SUPFAM" id="SSF89372">
    <property type="entry name" value="Fucose-specific lectin"/>
    <property type="match status" value="1"/>
</dbReference>
<feature type="domain" description="GH18" evidence="5">
    <location>
        <begin position="115"/>
        <end position="463"/>
    </location>
</feature>
<protein>
    <recommendedName>
        <fullName evidence="2">chitinase</fullName>
        <ecNumber evidence="2">3.2.1.14</ecNumber>
    </recommendedName>
</protein>
<dbReference type="InterPro" id="IPR017853">
    <property type="entry name" value="GH"/>
</dbReference>
<dbReference type="InterPro" id="IPR001223">
    <property type="entry name" value="Glyco_hydro18_cat"/>
</dbReference>
<dbReference type="SMART" id="SM00636">
    <property type="entry name" value="Glyco_18"/>
    <property type="match status" value="1"/>
</dbReference>
<dbReference type="Gene3D" id="2.120.10.70">
    <property type="entry name" value="Fucose-specific lectin"/>
    <property type="match status" value="2"/>
</dbReference>
<dbReference type="GO" id="GO:0006032">
    <property type="term" value="P:chitin catabolic process"/>
    <property type="evidence" value="ECO:0007669"/>
    <property type="project" value="UniProtKB-KW"/>
</dbReference>
<keyword evidence="3" id="KW-0119">Carbohydrate metabolism</keyword>
<comment type="caution">
    <text evidence="6">The sequence shown here is derived from an EMBL/GenBank/DDBJ whole genome shotgun (WGS) entry which is preliminary data.</text>
</comment>
<dbReference type="PANTHER" id="PTHR11177:SF317">
    <property type="entry name" value="CHITINASE 12-RELATED"/>
    <property type="match status" value="1"/>
</dbReference>
<dbReference type="GO" id="GO:0005975">
    <property type="term" value="P:carbohydrate metabolic process"/>
    <property type="evidence" value="ECO:0007669"/>
    <property type="project" value="InterPro"/>
</dbReference>
<dbReference type="Pfam" id="PF00704">
    <property type="entry name" value="Glyco_hydro_18"/>
    <property type="match status" value="1"/>
</dbReference>
<sequence length="780" mass="81004">MRAAPGTAPWISARGRTIVMKARRAVRFGVAGLALVILTSGLAVSAPAAAATPGAAISPPHAPFDDTTGAPRPGLTPGARASSLMHPKHPLVRPSPQSLSAAGGAAGAGSSPPDPEVLGFVQQGEVASGAWTSDLRMNLLSTVAYFGVNVNTDGTLVTGDSGYSTWWSSQSTNLINAAHSAGDRVVLTVKAFNDTTIAGSTGSEPARQTLINGIINQVVNRPADGVNIDYEGVSSSLAANFTTFISELQTALSGRAAGRSYLTVDTYASAGQGGTMYDLAALWHHVDALDLMGYGFAPCVAGHSGPTAPMGGCWYNVTQAVGDYMTKYGVPANELLLGVPYYGYKWSVSALTGSGQDPTTSGSSADTYAGALGDFSCAQQLQQHWDATYQEPWASWYSPATGDPCGGNYGSYRELYYDNGQSLGIKYDLVNSRALRGIAIWALGYDSGSSDLWNEISAKFTVTKYPAFKPKGVGAPSVTVLPDGSQQLVFWKGFANHLFEGWYSGGYWHGPLDLTSVLGPSATLASAPNLAVTPDGNTQTVFWAGTGGHLFEAWWATARWNGPVDLTAAALGPSGVLASSPSVAMTPDGSTQAVFWKGPGAHLYEAWWAGGRWNGPADLTAGAFGGSGLMNSAPSVVVTRDGSSQLVYWAGPAGHLYEAWWAAGRWNGPADIAAAALGSAATLGSAPSVTVTPDGTSQLVFWSAPGGALLEAWWAGGRWNGPANWTSWAFGGLGPLSSGPSATVLPNGSQQLVFWQGPSETLWEAWYAGRWYGPANLSAG</sequence>
<name>A0A2W5ZCC2_9BACT</name>
<dbReference type="GO" id="GO:0005576">
    <property type="term" value="C:extracellular region"/>
    <property type="evidence" value="ECO:0007669"/>
    <property type="project" value="TreeGrafter"/>
</dbReference>